<dbReference type="OMA" id="ITAKYHR"/>
<dbReference type="GO" id="GO:0016020">
    <property type="term" value="C:membrane"/>
    <property type="evidence" value="ECO:0007669"/>
    <property type="project" value="UniProtKB-SubCell"/>
</dbReference>
<evidence type="ECO:0000256" key="1">
    <source>
        <dbReference type="ARBA" id="ARBA00004479"/>
    </source>
</evidence>
<evidence type="ECO:0000313" key="14">
    <source>
        <dbReference type="Ensembl" id="ENSMODP00000015552.2"/>
    </source>
</evidence>
<dbReference type="Gene3D" id="3.80.10.10">
    <property type="entry name" value="Ribonuclease Inhibitor"/>
    <property type="match status" value="2"/>
</dbReference>
<keyword evidence="5" id="KW-0677">Repeat</keyword>
<protein>
    <recommendedName>
        <fullName evidence="9">Leucine-rich repeat and transmembrane domain-containing protein 1</fullName>
    </recommendedName>
</protein>
<dbReference type="STRING" id="13616.ENSMODP00000015552"/>
<dbReference type="InParanoid" id="F6PKH4"/>
<evidence type="ECO:0000256" key="5">
    <source>
        <dbReference type="ARBA" id="ARBA00022737"/>
    </source>
</evidence>
<feature type="chain" id="PRO_5003344100" description="Leucine-rich repeat and transmembrane domain-containing protein 1" evidence="12">
    <location>
        <begin position="21"/>
        <end position="346"/>
    </location>
</feature>
<feature type="transmembrane region" description="Helical" evidence="11">
    <location>
        <begin position="285"/>
        <end position="309"/>
    </location>
</feature>
<evidence type="ECO:0000256" key="4">
    <source>
        <dbReference type="ARBA" id="ARBA00022729"/>
    </source>
</evidence>
<reference evidence="14 15" key="1">
    <citation type="journal article" date="2007" name="Nature">
        <title>Genome of the marsupial Monodelphis domestica reveals innovation in non-coding sequences.</title>
        <authorList>
            <person name="Mikkelsen T.S."/>
            <person name="Wakefield M.J."/>
            <person name="Aken B."/>
            <person name="Amemiya C.T."/>
            <person name="Chang J.L."/>
            <person name="Duke S."/>
            <person name="Garber M."/>
            <person name="Gentles A.J."/>
            <person name="Goodstadt L."/>
            <person name="Heger A."/>
            <person name="Jurka J."/>
            <person name="Kamal M."/>
            <person name="Mauceli E."/>
            <person name="Searle S.M."/>
            <person name="Sharpe T."/>
            <person name="Baker M.L."/>
            <person name="Batzer M.A."/>
            <person name="Benos P.V."/>
            <person name="Belov K."/>
            <person name="Clamp M."/>
            <person name="Cook A."/>
            <person name="Cuff J."/>
            <person name="Das R."/>
            <person name="Davidow L."/>
            <person name="Deakin J.E."/>
            <person name="Fazzari M.J."/>
            <person name="Glass J.L."/>
            <person name="Grabherr M."/>
            <person name="Greally J.M."/>
            <person name="Gu W."/>
            <person name="Hore T.A."/>
            <person name="Huttley G.A."/>
            <person name="Kleber M."/>
            <person name="Jirtle R.L."/>
            <person name="Koina E."/>
            <person name="Lee J.T."/>
            <person name="Mahony S."/>
            <person name="Marra M.A."/>
            <person name="Miller R.D."/>
            <person name="Nicholls R.D."/>
            <person name="Oda M."/>
            <person name="Papenfuss A.T."/>
            <person name="Parra Z.E."/>
            <person name="Pollock D.D."/>
            <person name="Ray D.A."/>
            <person name="Schein J.E."/>
            <person name="Speed T.P."/>
            <person name="Thompson K."/>
            <person name="VandeBerg J.L."/>
            <person name="Wade C.M."/>
            <person name="Walker J.A."/>
            <person name="Waters P.D."/>
            <person name="Webber C."/>
            <person name="Weidman J.R."/>
            <person name="Xie X."/>
            <person name="Zody M.C."/>
            <person name="Baldwin J."/>
            <person name="Abdouelleil A."/>
            <person name="Abdulkadir J."/>
            <person name="Abebe A."/>
            <person name="Abera B."/>
            <person name="Abreu J."/>
            <person name="Acer S.C."/>
            <person name="Aftuck L."/>
            <person name="Alexander A."/>
            <person name="An P."/>
            <person name="Anderson E."/>
            <person name="Anderson S."/>
            <person name="Arachi H."/>
            <person name="Azer M."/>
            <person name="Bachantsang P."/>
            <person name="Barry A."/>
            <person name="Bayul T."/>
            <person name="Berlin A."/>
            <person name="Bessette D."/>
            <person name="Bloom T."/>
            <person name="Bloom T."/>
            <person name="Boguslavskiy L."/>
            <person name="Bonnet C."/>
            <person name="Boukhgalter B."/>
            <person name="Bourzgui I."/>
            <person name="Brown A."/>
            <person name="Cahill P."/>
            <person name="Channer S."/>
            <person name="Cheshatsang Y."/>
            <person name="Chuda L."/>
            <person name="Citroen M."/>
            <person name="Collymore A."/>
            <person name="Cooke P."/>
            <person name="Costello M."/>
            <person name="D'Aco K."/>
            <person name="Daza R."/>
            <person name="De Haan G."/>
            <person name="DeGray S."/>
            <person name="DeMaso C."/>
            <person name="Dhargay N."/>
            <person name="Dooley K."/>
            <person name="Dooley E."/>
            <person name="Doricent M."/>
            <person name="Dorje P."/>
            <person name="Dorjee K."/>
            <person name="Dupes A."/>
            <person name="Elong R."/>
            <person name="Falk J."/>
            <person name="Farina A."/>
            <person name="Faro S."/>
            <person name="Ferguson D."/>
            <person name="Fisher S."/>
            <person name="Foley C.D."/>
            <person name="Franke A."/>
            <person name="Friedrich D."/>
            <person name="Gadbois L."/>
            <person name="Gearin G."/>
            <person name="Gearin C.R."/>
            <person name="Giannoukos G."/>
            <person name="Goode T."/>
            <person name="Graham J."/>
            <person name="Grandbois E."/>
            <person name="Grewal S."/>
            <person name="Gyaltsen K."/>
            <person name="Hafez N."/>
            <person name="Hagos B."/>
            <person name="Hall J."/>
            <person name="Henson C."/>
            <person name="Hollinger A."/>
            <person name="Honan T."/>
            <person name="Huard M.D."/>
            <person name="Hughes L."/>
            <person name="Hurhula B."/>
            <person name="Husby M.E."/>
            <person name="Kamat A."/>
            <person name="Kanga B."/>
            <person name="Kashin S."/>
            <person name="Khazanovich D."/>
            <person name="Kisner P."/>
            <person name="Lance K."/>
            <person name="Lara M."/>
            <person name="Lee W."/>
            <person name="Lennon N."/>
            <person name="Letendre F."/>
            <person name="LeVine R."/>
            <person name="Lipovsky A."/>
            <person name="Liu X."/>
            <person name="Liu J."/>
            <person name="Liu S."/>
            <person name="Lokyitsang T."/>
            <person name="Lokyitsang Y."/>
            <person name="Lubonja R."/>
            <person name="Lui A."/>
            <person name="MacDonald P."/>
            <person name="Magnisalis V."/>
            <person name="Maru K."/>
            <person name="Matthews C."/>
            <person name="McCusker W."/>
            <person name="McDonough S."/>
            <person name="Mehta T."/>
            <person name="Meldrim J."/>
            <person name="Meneus L."/>
            <person name="Mihai O."/>
            <person name="Mihalev A."/>
            <person name="Mihova T."/>
            <person name="Mittelman R."/>
            <person name="Mlenga V."/>
            <person name="Montmayeur A."/>
            <person name="Mulrain L."/>
            <person name="Navidi A."/>
            <person name="Naylor J."/>
            <person name="Negash T."/>
            <person name="Nguyen T."/>
            <person name="Nguyen N."/>
            <person name="Nicol R."/>
            <person name="Norbu C."/>
            <person name="Norbu N."/>
            <person name="Novod N."/>
            <person name="O'Neill B."/>
            <person name="Osman S."/>
            <person name="Markiewicz E."/>
            <person name="Oyono O.L."/>
            <person name="Patti C."/>
            <person name="Phunkhang P."/>
            <person name="Pierre F."/>
            <person name="Priest M."/>
            <person name="Raghuraman S."/>
            <person name="Rege F."/>
            <person name="Reyes R."/>
            <person name="Rise C."/>
            <person name="Rogov P."/>
            <person name="Ross K."/>
            <person name="Ryan E."/>
            <person name="Settipalli S."/>
            <person name="Shea T."/>
            <person name="Sherpa N."/>
            <person name="Shi L."/>
            <person name="Shih D."/>
            <person name="Sparrow T."/>
            <person name="Spaulding J."/>
            <person name="Stalker J."/>
            <person name="Stange-Thomann N."/>
            <person name="Stavropoulos S."/>
            <person name="Stone C."/>
            <person name="Strader C."/>
            <person name="Tesfaye S."/>
            <person name="Thomson T."/>
            <person name="Thoulutsang Y."/>
            <person name="Thoulutsang D."/>
            <person name="Topham K."/>
            <person name="Topping I."/>
            <person name="Tsamla T."/>
            <person name="Vassiliev H."/>
            <person name="Vo A."/>
            <person name="Wangchuk T."/>
            <person name="Wangdi T."/>
            <person name="Weiand M."/>
            <person name="Wilkinson J."/>
            <person name="Wilson A."/>
            <person name="Yadav S."/>
            <person name="Young G."/>
            <person name="Yu Q."/>
            <person name="Zembek L."/>
            <person name="Zhong D."/>
            <person name="Zimmer A."/>
            <person name="Zwirko Z."/>
            <person name="Jaffe D.B."/>
            <person name="Alvarez P."/>
            <person name="Brockman W."/>
            <person name="Butler J."/>
            <person name="Chin C."/>
            <person name="Gnerre S."/>
            <person name="MacCallum I."/>
            <person name="Graves J.A."/>
            <person name="Ponting C.P."/>
            <person name="Breen M."/>
            <person name="Samollow P.B."/>
            <person name="Lander E.S."/>
            <person name="Lindblad-Toh K."/>
        </authorList>
    </citation>
    <scope>NUCLEOTIDE SEQUENCE [LARGE SCALE GENOMIC DNA]</scope>
</reference>
<dbReference type="Proteomes" id="UP000002280">
    <property type="component" value="Chromosome 6"/>
</dbReference>
<dbReference type="SMART" id="SM00369">
    <property type="entry name" value="LRR_TYP"/>
    <property type="match status" value="5"/>
</dbReference>
<dbReference type="PANTHER" id="PTHR45773:SF10">
    <property type="match status" value="1"/>
</dbReference>
<dbReference type="HOGENOM" id="CLU_038584_0_0_1"/>
<dbReference type="SMART" id="SM00364">
    <property type="entry name" value="LRR_BAC"/>
    <property type="match status" value="3"/>
</dbReference>
<dbReference type="Pfam" id="PF13855">
    <property type="entry name" value="LRR_8"/>
    <property type="match status" value="1"/>
</dbReference>
<evidence type="ECO:0000256" key="12">
    <source>
        <dbReference type="SAM" id="SignalP"/>
    </source>
</evidence>
<feature type="region of interest" description="Disordered" evidence="10">
    <location>
        <begin position="324"/>
        <end position="346"/>
    </location>
</feature>
<evidence type="ECO:0000313" key="15">
    <source>
        <dbReference type="Proteomes" id="UP000002280"/>
    </source>
</evidence>
<dbReference type="SUPFAM" id="SSF52058">
    <property type="entry name" value="L domain-like"/>
    <property type="match status" value="1"/>
</dbReference>
<dbReference type="FunFam" id="3.80.10.10:FF:000382">
    <property type="entry name" value="Leucine rich repeats and transmembrane domains 1"/>
    <property type="match status" value="1"/>
</dbReference>
<dbReference type="GeneTree" id="ENSGT00940000158933"/>
<gene>
    <name evidence="14" type="primary">LRTM1</name>
</gene>
<organism evidence="14 15">
    <name type="scientific">Monodelphis domestica</name>
    <name type="common">Gray short-tailed opossum</name>
    <dbReference type="NCBI Taxonomy" id="13616"/>
    <lineage>
        <taxon>Eukaryota</taxon>
        <taxon>Metazoa</taxon>
        <taxon>Chordata</taxon>
        <taxon>Craniata</taxon>
        <taxon>Vertebrata</taxon>
        <taxon>Euteleostomi</taxon>
        <taxon>Mammalia</taxon>
        <taxon>Metatheria</taxon>
        <taxon>Didelphimorphia</taxon>
        <taxon>Didelphidae</taxon>
        <taxon>Monodelphis</taxon>
    </lineage>
</organism>
<comment type="subcellular location">
    <subcellularLocation>
        <location evidence="1">Membrane</location>
        <topology evidence="1">Single-pass type I membrane protein</topology>
    </subcellularLocation>
</comment>
<keyword evidence="8" id="KW-0325">Glycoprotein</keyword>
<dbReference type="FunCoup" id="F6PKH4">
    <property type="interactions" value="2"/>
</dbReference>
<feature type="domain" description="LRRNT" evidence="13">
    <location>
        <begin position="20"/>
        <end position="54"/>
    </location>
</feature>
<evidence type="ECO:0000256" key="9">
    <source>
        <dbReference type="ARBA" id="ARBA00071618"/>
    </source>
</evidence>
<dbReference type="KEGG" id="mdo:103098303"/>
<keyword evidence="15" id="KW-1185">Reference proteome</keyword>
<evidence type="ECO:0000259" key="13">
    <source>
        <dbReference type="SMART" id="SM00013"/>
    </source>
</evidence>
<sequence length="346" mass="38207">MKGDLFWLSMLLLLFHKVGSCPGKCLCHPHTKTVDCSRQGLREVPSELPPRTQVLHLQNNQIGELPTSAFSRTPLLRVLDLSNNSLSTLAPGAFLGLGHLQVLNLTQNSLQSLESKVFQSLPQLQELDLSFNNIRELPRFGGETLSRLTRLAIQRNQLQKLHRAHLEALPSLRALFFKDNLWKCNCHLFGLKLWMESFVYKGGVTDGVICSAPDIWKGKDLLKIPYELYSVCLPLLGNGGPVQAQLSGFAYQDFPPPRQPQEQVDKSHSDCELKPKTRPVNLRHAIATVVITGVICGIVCLMMLAAAIYGCTYAAIMAKGHGEPLSQVNGPRKPREAKGSADTSLA</sequence>
<evidence type="ECO:0000256" key="8">
    <source>
        <dbReference type="ARBA" id="ARBA00023180"/>
    </source>
</evidence>
<dbReference type="PROSITE" id="PS51450">
    <property type="entry name" value="LRR"/>
    <property type="match status" value="3"/>
</dbReference>
<evidence type="ECO:0000256" key="11">
    <source>
        <dbReference type="SAM" id="Phobius"/>
    </source>
</evidence>
<proteinExistence type="predicted"/>
<name>F6PKH4_MONDO</name>
<dbReference type="InterPro" id="IPR001611">
    <property type="entry name" value="Leu-rich_rpt"/>
</dbReference>
<feature type="signal peptide" evidence="12">
    <location>
        <begin position="1"/>
        <end position="20"/>
    </location>
</feature>
<keyword evidence="4 12" id="KW-0732">Signal</keyword>
<reference evidence="14" key="3">
    <citation type="submission" date="2025-09" db="UniProtKB">
        <authorList>
            <consortium name="Ensembl"/>
        </authorList>
    </citation>
    <scope>IDENTIFICATION</scope>
</reference>
<keyword evidence="7 11" id="KW-0472">Membrane</keyword>
<dbReference type="InterPro" id="IPR032675">
    <property type="entry name" value="LRR_dom_sf"/>
</dbReference>
<dbReference type="InterPro" id="IPR000372">
    <property type="entry name" value="LRRNT"/>
</dbReference>
<keyword evidence="3 11" id="KW-0812">Transmembrane</keyword>
<dbReference type="InterPro" id="IPR003591">
    <property type="entry name" value="Leu-rich_rpt_typical-subtyp"/>
</dbReference>
<dbReference type="Ensembl" id="ENSMODT00000015840.3">
    <property type="protein sequence ID" value="ENSMODP00000015552.2"/>
    <property type="gene ID" value="ENSMODG00000012422.3"/>
</dbReference>
<dbReference type="Bgee" id="ENSMODG00000012422">
    <property type="expression patterns" value="Expressed in lung and 5 other cell types or tissues"/>
</dbReference>
<evidence type="ECO:0000256" key="6">
    <source>
        <dbReference type="ARBA" id="ARBA00022989"/>
    </source>
</evidence>
<dbReference type="eggNOG" id="KOG0619">
    <property type="taxonomic scope" value="Eukaryota"/>
</dbReference>
<reference evidence="14" key="2">
    <citation type="submission" date="2025-08" db="UniProtKB">
        <authorList>
            <consortium name="Ensembl"/>
        </authorList>
    </citation>
    <scope>IDENTIFICATION</scope>
</reference>
<dbReference type="FunFam" id="3.80.10.10:FF:000503">
    <property type="entry name" value="Leucine rich repeats and transmembrane domains 1"/>
    <property type="match status" value="1"/>
</dbReference>
<accession>F6PKH4</accession>
<dbReference type="PANTHER" id="PTHR45773">
    <property type="entry name" value="SLIT AND NTRK-LIKE PROTEIN 4-RELATED"/>
    <property type="match status" value="1"/>
</dbReference>
<evidence type="ECO:0000256" key="10">
    <source>
        <dbReference type="SAM" id="MobiDB-lite"/>
    </source>
</evidence>
<dbReference type="PRINTS" id="PR00019">
    <property type="entry name" value="LEURICHRPT"/>
</dbReference>
<evidence type="ECO:0000256" key="2">
    <source>
        <dbReference type="ARBA" id="ARBA00022614"/>
    </source>
</evidence>
<keyword evidence="6 11" id="KW-1133">Transmembrane helix</keyword>
<dbReference type="AlphaFoldDB" id="F6PKH4"/>
<dbReference type="SMART" id="SM00013">
    <property type="entry name" value="LRRNT"/>
    <property type="match status" value="1"/>
</dbReference>
<keyword evidence="2" id="KW-0433">Leucine-rich repeat</keyword>
<evidence type="ECO:0000256" key="3">
    <source>
        <dbReference type="ARBA" id="ARBA00022692"/>
    </source>
</evidence>
<evidence type="ECO:0000256" key="7">
    <source>
        <dbReference type="ARBA" id="ARBA00023136"/>
    </source>
</evidence>